<evidence type="ECO:0000256" key="1">
    <source>
        <dbReference type="SAM" id="MobiDB-lite"/>
    </source>
</evidence>
<dbReference type="RefSeq" id="WP_058304730.1">
    <property type="nucleotide sequence ID" value="NZ_CABKVG010000004.1"/>
</dbReference>
<feature type="region of interest" description="Disordered" evidence="1">
    <location>
        <begin position="311"/>
        <end position="335"/>
    </location>
</feature>
<feature type="transmembrane region" description="Helical" evidence="2">
    <location>
        <begin position="40"/>
        <end position="59"/>
    </location>
</feature>
<name>A0ABY4E8C6_9NEIS</name>
<evidence type="ECO:0000313" key="3">
    <source>
        <dbReference type="EMBL" id="UOO91155.1"/>
    </source>
</evidence>
<protein>
    <submittedName>
        <fullName evidence="3">Uncharacterized protein</fullName>
    </submittedName>
</protein>
<reference evidence="3 4" key="1">
    <citation type="journal article" date="2022" name="Res Sq">
        <title>Evolution of multicellular longitudinally dividing oral cavity symbionts (Neisseriaceae).</title>
        <authorList>
            <person name="Nyongesa S."/>
            <person name="Weber P."/>
            <person name="Bernet E."/>
            <person name="Pullido F."/>
            <person name="Nieckarz M."/>
            <person name="Delaby M."/>
            <person name="Nieves C."/>
            <person name="Viehboeck T."/>
            <person name="Krause N."/>
            <person name="Rivera-Millot A."/>
            <person name="Nakamura A."/>
            <person name="Vischer N."/>
            <person name="VanNieuwenhze M."/>
            <person name="Brun Y."/>
            <person name="Cava F."/>
            <person name="Bulgheresi S."/>
            <person name="Veyrier F."/>
        </authorList>
    </citation>
    <scope>NUCLEOTIDE SEQUENCE [LARGE SCALE GENOMIC DNA]</scope>
    <source>
        <strain evidence="3 4">SN4</strain>
    </source>
</reference>
<sequence>MITAEDIIRLMVIGYWGAMLLLMLIVWLLVWKLVPKGHKWWASLLGTAAAAALFVSPMFKQNAKAQEKNQALQIRKEKYLAAKAVFDERCKNAGFKVYRTVENVEGVTLLNVWPDEKQYENQMWEYAGLPKAFGGEEYFQGFLAWRVWDLTSNHFKNQGFVSSRPIVFKEKHMGRYKNINGYQFVDLFKNNEYYRYQPTDLFDIPNSINDIPSKVVTKPSRYTIGFENPISVTDRNLWIATTKAIIKDSQTGELLAEAEWHTFHGAQGKIIYSGTGIWDRASMCPRDAIAQFYPIQSFALSVLKPKQLPPQLQPKAAETTDVEALTPNIRFNQRN</sequence>
<keyword evidence="2" id="KW-0472">Membrane</keyword>
<feature type="transmembrane region" description="Helical" evidence="2">
    <location>
        <begin position="12"/>
        <end position="34"/>
    </location>
</feature>
<keyword evidence="2" id="KW-1133">Transmembrane helix</keyword>
<gene>
    <name evidence="3" type="ORF">LVJ82_09415</name>
</gene>
<dbReference type="Proteomes" id="UP000832011">
    <property type="component" value="Chromosome"/>
</dbReference>
<evidence type="ECO:0000256" key="2">
    <source>
        <dbReference type="SAM" id="Phobius"/>
    </source>
</evidence>
<organism evidence="3 4">
    <name type="scientific">Vitreoscilla massiliensis</name>
    <dbReference type="NCBI Taxonomy" id="1689272"/>
    <lineage>
        <taxon>Bacteria</taxon>
        <taxon>Pseudomonadati</taxon>
        <taxon>Pseudomonadota</taxon>
        <taxon>Betaproteobacteria</taxon>
        <taxon>Neisseriales</taxon>
        <taxon>Neisseriaceae</taxon>
        <taxon>Vitreoscilla</taxon>
    </lineage>
</organism>
<accession>A0ABY4E8C6</accession>
<evidence type="ECO:0000313" key="4">
    <source>
        <dbReference type="Proteomes" id="UP000832011"/>
    </source>
</evidence>
<keyword evidence="2" id="KW-0812">Transmembrane</keyword>
<keyword evidence="4" id="KW-1185">Reference proteome</keyword>
<proteinExistence type="predicted"/>
<dbReference type="EMBL" id="CP091511">
    <property type="protein sequence ID" value="UOO91155.1"/>
    <property type="molecule type" value="Genomic_DNA"/>
</dbReference>